<dbReference type="EnsemblProtists" id="EOD18781">
    <property type="protein sequence ID" value="EOD18781"/>
    <property type="gene ID" value="EMIHUDRAFT_355537"/>
</dbReference>
<sequence>MLNRTRAQLQAFFAPFNDALWAMLATRCRCVPLREAHDAASNTTSYGGLLEVAADGAGPLWWPPGACTEASRL</sequence>
<reference evidence="2" key="1">
    <citation type="journal article" date="2013" name="Nature">
        <title>Pan genome of the phytoplankton Emiliania underpins its global distribution.</title>
        <authorList>
            <person name="Read B.A."/>
            <person name="Kegel J."/>
            <person name="Klute M.J."/>
            <person name="Kuo A."/>
            <person name="Lefebvre S.C."/>
            <person name="Maumus F."/>
            <person name="Mayer C."/>
            <person name="Miller J."/>
            <person name="Monier A."/>
            <person name="Salamov A."/>
            <person name="Young J."/>
            <person name="Aguilar M."/>
            <person name="Claverie J.M."/>
            <person name="Frickenhaus S."/>
            <person name="Gonzalez K."/>
            <person name="Herman E.K."/>
            <person name="Lin Y.C."/>
            <person name="Napier J."/>
            <person name="Ogata H."/>
            <person name="Sarno A.F."/>
            <person name="Shmutz J."/>
            <person name="Schroeder D."/>
            <person name="de Vargas C."/>
            <person name="Verret F."/>
            <person name="von Dassow P."/>
            <person name="Valentin K."/>
            <person name="Van de Peer Y."/>
            <person name="Wheeler G."/>
            <person name="Dacks J.B."/>
            <person name="Delwiche C.F."/>
            <person name="Dyhrman S.T."/>
            <person name="Glockner G."/>
            <person name="John U."/>
            <person name="Richards T."/>
            <person name="Worden A.Z."/>
            <person name="Zhang X."/>
            <person name="Grigoriev I.V."/>
            <person name="Allen A.E."/>
            <person name="Bidle K."/>
            <person name="Borodovsky M."/>
            <person name="Bowler C."/>
            <person name="Brownlee C."/>
            <person name="Cock J.M."/>
            <person name="Elias M."/>
            <person name="Gladyshev V.N."/>
            <person name="Groth M."/>
            <person name="Guda C."/>
            <person name="Hadaegh A."/>
            <person name="Iglesias-Rodriguez M.D."/>
            <person name="Jenkins J."/>
            <person name="Jones B.M."/>
            <person name="Lawson T."/>
            <person name="Leese F."/>
            <person name="Lindquist E."/>
            <person name="Lobanov A."/>
            <person name="Lomsadze A."/>
            <person name="Malik S.B."/>
            <person name="Marsh M.E."/>
            <person name="Mackinder L."/>
            <person name="Mock T."/>
            <person name="Mueller-Roeber B."/>
            <person name="Pagarete A."/>
            <person name="Parker M."/>
            <person name="Probert I."/>
            <person name="Quesneville H."/>
            <person name="Raines C."/>
            <person name="Rensing S.A."/>
            <person name="Riano-Pachon D.M."/>
            <person name="Richier S."/>
            <person name="Rokitta S."/>
            <person name="Shiraiwa Y."/>
            <person name="Soanes D.M."/>
            <person name="van der Giezen M."/>
            <person name="Wahlund T.M."/>
            <person name="Williams B."/>
            <person name="Wilson W."/>
            <person name="Wolfe G."/>
            <person name="Wurch L.L."/>
        </authorList>
    </citation>
    <scope>NUCLEOTIDE SEQUENCE</scope>
</reference>
<reference evidence="1" key="2">
    <citation type="submission" date="2024-10" db="UniProtKB">
        <authorList>
            <consortium name="EnsemblProtists"/>
        </authorList>
    </citation>
    <scope>IDENTIFICATION</scope>
</reference>
<dbReference type="GeneID" id="17264328"/>
<evidence type="ECO:0000313" key="1">
    <source>
        <dbReference type="EnsemblProtists" id="EOD18781"/>
    </source>
</evidence>
<dbReference type="AlphaFoldDB" id="A0A0D3J5J6"/>
<name>A0A0D3J5J6_EMIH1</name>
<dbReference type="Proteomes" id="UP000013827">
    <property type="component" value="Unassembled WGS sequence"/>
</dbReference>
<dbReference type="HOGENOM" id="CLU_2710033_0_0_1"/>
<keyword evidence="2" id="KW-1185">Reference proteome</keyword>
<dbReference type="KEGG" id="ehx:EMIHUDRAFT_355537"/>
<protein>
    <submittedName>
        <fullName evidence="1">Uncharacterized protein</fullName>
    </submittedName>
</protein>
<dbReference type="RefSeq" id="XP_005771210.1">
    <property type="nucleotide sequence ID" value="XM_005771153.1"/>
</dbReference>
<dbReference type="PaxDb" id="2903-EOD18781"/>
<evidence type="ECO:0000313" key="2">
    <source>
        <dbReference type="Proteomes" id="UP000013827"/>
    </source>
</evidence>
<organism evidence="1 2">
    <name type="scientific">Emiliania huxleyi (strain CCMP1516)</name>
    <dbReference type="NCBI Taxonomy" id="280463"/>
    <lineage>
        <taxon>Eukaryota</taxon>
        <taxon>Haptista</taxon>
        <taxon>Haptophyta</taxon>
        <taxon>Prymnesiophyceae</taxon>
        <taxon>Isochrysidales</taxon>
        <taxon>Noelaerhabdaceae</taxon>
        <taxon>Emiliania</taxon>
    </lineage>
</organism>
<accession>A0A0D3J5J6</accession>
<proteinExistence type="predicted"/>